<evidence type="ECO:0000313" key="3">
    <source>
        <dbReference type="Proteomes" id="UP000037387"/>
    </source>
</evidence>
<dbReference type="RefSeq" id="WP_053369978.1">
    <property type="nucleotide sequence ID" value="NZ_KQ435289.1"/>
</dbReference>
<protein>
    <submittedName>
        <fullName evidence="2">Uncharacterized protein</fullName>
    </submittedName>
</protein>
<evidence type="ECO:0000256" key="1">
    <source>
        <dbReference type="SAM" id="Phobius"/>
    </source>
</evidence>
<accession>A0A0M0F8U5</accession>
<sequence length="179" mass="18798">MAWWEDERSNLADQLADSSRPVRSASPYEGDRSGAWAALPWWLLLGAVVTAAGVVVLRLAGTLAGTSFGATVLALGIFYLSQYGVLAFYALQAGRLRDRRVAAALAHEPPPALTDHDVRQFHVPFRRSYSGSASIGLLDPGEGPSPAALRVARVVGGLCIAVFVVGAVVTVVAGTVART</sequence>
<dbReference type="EMBL" id="ATNL01000007">
    <property type="protein sequence ID" value="KON73807.1"/>
    <property type="molecule type" value="Genomic_DNA"/>
</dbReference>
<keyword evidence="1" id="KW-0812">Transmembrane</keyword>
<gene>
    <name evidence="2" type="ORF">M768_06800</name>
</gene>
<dbReference type="PATRIC" id="fig|1350482.3.peg.1361"/>
<comment type="caution">
    <text evidence="2">The sequence shown here is derived from an EMBL/GenBank/DDBJ whole genome shotgun (WGS) entry which is preliminary data.</text>
</comment>
<feature type="transmembrane region" description="Helical" evidence="1">
    <location>
        <begin position="154"/>
        <end position="177"/>
    </location>
</feature>
<organism evidence="2 3">
    <name type="scientific">Cellulosimicrobium cellulans F16</name>
    <dbReference type="NCBI Taxonomy" id="1350482"/>
    <lineage>
        <taxon>Bacteria</taxon>
        <taxon>Bacillati</taxon>
        <taxon>Actinomycetota</taxon>
        <taxon>Actinomycetes</taxon>
        <taxon>Micrococcales</taxon>
        <taxon>Promicromonosporaceae</taxon>
        <taxon>Cellulosimicrobium</taxon>
    </lineage>
</organism>
<evidence type="ECO:0000313" key="2">
    <source>
        <dbReference type="EMBL" id="KON73807.1"/>
    </source>
</evidence>
<feature type="transmembrane region" description="Helical" evidence="1">
    <location>
        <begin position="67"/>
        <end position="91"/>
    </location>
</feature>
<keyword evidence="1" id="KW-0472">Membrane</keyword>
<keyword evidence="3" id="KW-1185">Reference proteome</keyword>
<proteinExistence type="predicted"/>
<feature type="transmembrane region" description="Helical" evidence="1">
    <location>
        <begin position="41"/>
        <end position="61"/>
    </location>
</feature>
<dbReference type="AlphaFoldDB" id="A0A0M0F8U5"/>
<reference evidence="2 3" key="1">
    <citation type="journal article" date="2015" name="Sci. Rep.">
        <title>Functional and structural properties of a novel cellulosome-like multienzyme complex: efficient glycoside hydrolysis of water-insoluble 7-xylosyl-10-deacetylpaclitaxel.</title>
        <authorList>
            <person name="Dou T.Y."/>
            <person name="Luan H.W."/>
            <person name="Ge G.B."/>
            <person name="Dong M.M."/>
            <person name="Zou H.F."/>
            <person name="He Y.Q."/>
            <person name="Cui P."/>
            <person name="Wang J.Y."/>
            <person name="Hao D.C."/>
            <person name="Yang S.L."/>
            <person name="Yang L."/>
        </authorList>
    </citation>
    <scope>NUCLEOTIDE SEQUENCE [LARGE SCALE GENOMIC DNA]</scope>
    <source>
        <strain evidence="2 3">F16</strain>
    </source>
</reference>
<name>A0A0M0F8U5_CELCE</name>
<dbReference type="Proteomes" id="UP000037387">
    <property type="component" value="Unassembled WGS sequence"/>
</dbReference>
<keyword evidence="1" id="KW-1133">Transmembrane helix</keyword>